<gene>
    <name evidence="1" type="ORF">LZ012_13890</name>
</gene>
<sequence length="88" mass="9839">MLFSLGQVVVARNCLNYAQQHGVNLTELVERHASGDDGDLCKADQALNDLAIQSEGRVFSSYTINAVSFYVITEWDRSYTTVMLAEDY</sequence>
<dbReference type="Proteomes" id="UP001165384">
    <property type="component" value="Unassembled WGS sequence"/>
</dbReference>
<dbReference type="EMBL" id="JAKLTN010000002">
    <property type="protein sequence ID" value="MCG2578081.1"/>
    <property type="molecule type" value="Genomic_DNA"/>
</dbReference>
<dbReference type="RefSeq" id="WP_275711410.1">
    <property type="nucleotide sequence ID" value="NZ_JAKLTN010000002.1"/>
</dbReference>
<evidence type="ECO:0000313" key="2">
    <source>
        <dbReference type="Proteomes" id="UP001165384"/>
    </source>
</evidence>
<name>A0ABS9K4J8_9RHOO</name>
<reference evidence="1" key="1">
    <citation type="submission" date="2022-01" db="EMBL/GenBank/DDBJ databases">
        <authorList>
            <person name="Jo J.-H."/>
            <person name="Im W.-T."/>
        </authorList>
    </citation>
    <scope>NUCLEOTIDE SEQUENCE</scope>
    <source>
        <strain evidence="1">XY25</strain>
    </source>
</reference>
<evidence type="ECO:0008006" key="3">
    <source>
        <dbReference type="Google" id="ProtNLM"/>
    </source>
</evidence>
<accession>A0ABS9K4J8</accession>
<proteinExistence type="predicted"/>
<comment type="caution">
    <text evidence="1">The sequence shown here is derived from an EMBL/GenBank/DDBJ whole genome shotgun (WGS) entry which is preliminary data.</text>
</comment>
<protein>
    <recommendedName>
        <fullName evidence="3">Type I restriction endonuclease subunit M</fullName>
    </recommendedName>
</protein>
<keyword evidence="2" id="KW-1185">Reference proteome</keyword>
<evidence type="ECO:0000313" key="1">
    <source>
        <dbReference type="EMBL" id="MCG2578081.1"/>
    </source>
</evidence>
<organism evidence="1 2">
    <name type="scientific">Dechloromonas hankyongensis</name>
    <dbReference type="NCBI Taxonomy" id="2908002"/>
    <lineage>
        <taxon>Bacteria</taxon>
        <taxon>Pseudomonadati</taxon>
        <taxon>Pseudomonadota</taxon>
        <taxon>Betaproteobacteria</taxon>
        <taxon>Rhodocyclales</taxon>
        <taxon>Azonexaceae</taxon>
        <taxon>Dechloromonas</taxon>
    </lineage>
</organism>